<feature type="domain" description="Plastid division protein CDP1-like IMS" evidence="1">
    <location>
        <begin position="45"/>
        <end position="105"/>
    </location>
</feature>
<feature type="non-terminal residue" evidence="2">
    <location>
        <position position="1"/>
    </location>
</feature>
<organism evidence="2 3">
    <name type="scientific">Solanum verrucosum</name>
    <dbReference type="NCBI Taxonomy" id="315347"/>
    <lineage>
        <taxon>Eukaryota</taxon>
        <taxon>Viridiplantae</taxon>
        <taxon>Streptophyta</taxon>
        <taxon>Embryophyta</taxon>
        <taxon>Tracheophyta</taxon>
        <taxon>Spermatophyta</taxon>
        <taxon>Magnoliopsida</taxon>
        <taxon>eudicotyledons</taxon>
        <taxon>Gunneridae</taxon>
        <taxon>Pentapetalae</taxon>
        <taxon>asterids</taxon>
        <taxon>lamiids</taxon>
        <taxon>Solanales</taxon>
        <taxon>Solanaceae</taxon>
        <taxon>Solanoideae</taxon>
        <taxon>Solaneae</taxon>
        <taxon>Solanum</taxon>
    </lineage>
</organism>
<proteinExistence type="predicted"/>
<accession>A0AAF0U2D8</accession>
<evidence type="ECO:0000313" key="2">
    <source>
        <dbReference type="EMBL" id="WMV37994.1"/>
    </source>
</evidence>
<protein>
    <recommendedName>
        <fullName evidence="1">Plastid division protein CDP1-like IMS domain-containing protein</fullName>
    </recommendedName>
</protein>
<dbReference type="GO" id="GO:0010020">
    <property type="term" value="P:chloroplast fission"/>
    <property type="evidence" value="ECO:0007669"/>
    <property type="project" value="TreeGrafter"/>
</dbReference>
<dbReference type="InterPro" id="IPR044685">
    <property type="entry name" value="CPD1-like"/>
</dbReference>
<evidence type="ECO:0000259" key="1">
    <source>
        <dbReference type="Pfam" id="PF13355"/>
    </source>
</evidence>
<dbReference type="EMBL" id="CP133618">
    <property type="protein sequence ID" value="WMV37994.1"/>
    <property type="molecule type" value="Genomic_DNA"/>
</dbReference>
<dbReference type="PANTHER" id="PTHR33925:SF1">
    <property type="entry name" value="PROTEIN ACCUMULATION AND REPLICATION OF CHLOROPLASTS 6, CHLOROPLASTIC"/>
    <property type="match status" value="1"/>
</dbReference>
<dbReference type="Pfam" id="PF13355">
    <property type="entry name" value="ARC6-like_IMS"/>
    <property type="match status" value="1"/>
</dbReference>
<name>A0AAF0U2D8_SOLVR</name>
<evidence type="ECO:0000313" key="3">
    <source>
        <dbReference type="Proteomes" id="UP001234989"/>
    </source>
</evidence>
<gene>
    <name evidence="2" type="ORF">MTR67_031379</name>
</gene>
<dbReference type="PANTHER" id="PTHR33925">
    <property type="entry name" value="PLASTID DIVISION PROTEIN CDP1, CHLOROPLASTIC-RELATED"/>
    <property type="match status" value="1"/>
</dbReference>
<keyword evidence="3" id="KW-1185">Reference proteome</keyword>
<sequence>LWCFMAVSHISPVNISITSNKGNIFCNHNISSPHETMEQQVAASTQAVKLALVTVSADGRRAIVEDTLKESTSLTDVAHPEQNDSYSTTYTTRYNMSCANSDWKIVEGGVLKSR</sequence>
<dbReference type="AlphaFoldDB" id="A0AAF0U2D8"/>
<reference evidence="2" key="1">
    <citation type="submission" date="2023-08" db="EMBL/GenBank/DDBJ databases">
        <title>A de novo genome assembly of Solanum verrucosum Schlechtendal, a Mexican diploid species geographically isolated from the other diploid A-genome species in potato relatives.</title>
        <authorList>
            <person name="Hosaka K."/>
        </authorList>
    </citation>
    <scope>NUCLEOTIDE SEQUENCE</scope>
    <source>
        <tissue evidence="2">Young leaves</tissue>
    </source>
</reference>
<dbReference type="GO" id="GO:0009706">
    <property type="term" value="C:chloroplast inner membrane"/>
    <property type="evidence" value="ECO:0007669"/>
    <property type="project" value="TreeGrafter"/>
</dbReference>
<dbReference type="Proteomes" id="UP001234989">
    <property type="component" value="Chromosome 7"/>
</dbReference>
<dbReference type="InterPro" id="IPR025344">
    <property type="entry name" value="CDP1-like_IMS"/>
</dbReference>